<organism evidence="4 5">
    <name type="scientific">Intestinirhabdus alba</name>
    <dbReference type="NCBI Taxonomy" id="2899544"/>
    <lineage>
        <taxon>Bacteria</taxon>
        <taxon>Pseudomonadati</taxon>
        <taxon>Pseudomonadota</taxon>
        <taxon>Gammaproteobacteria</taxon>
        <taxon>Enterobacterales</taxon>
        <taxon>Enterobacteriaceae</taxon>
        <taxon>Intestinirhabdus</taxon>
    </lineage>
</organism>
<dbReference type="InterPro" id="IPR053156">
    <property type="entry name" value="T6SS_TssM-like"/>
</dbReference>
<dbReference type="PANTHER" id="PTHR36153">
    <property type="entry name" value="INNER MEMBRANE PROTEIN-RELATED"/>
    <property type="match status" value="1"/>
</dbReference>
<evidence type="ECO:0000259" key="1">
    <source>
        <dbReference type="Pfam" id="PF06744"/>
    </source>
</evidence>
<dbReference type="PANTHER" id="PTHR36153:SF1">
    <property type="entry name" value="TYPE VI SECRETION SYSTEM COMPONENT TSSM1"/>
    <property type="match status" value="1"/>
</dbReference>
<dbReference type="EMBL" id="WMJZ01000104">
    <property type="protein sequence ID" value="MTH48956.1"/>
    <property type="molecule type" value="Genomic_DNA"/>
</dbReference>
<evidence type="ECO:0000259" key="2">
    <source>
        <dbReference type="Pfam" id="PF06761"/>
    </source>
</evidence>
<name>A0A6L6IU90_9ENTR</name>
<dbReference type="InterPro" id="IPR048677">
    <property type="entry name" value="TssM1_hel"/>
</dbReference>
<dbReference type="InterPro" id="IPR010623">
    <property type="entry name" value="IcmF_C"/>
</dbReference>
<gene>
    <name evidence="4" type="ORF">GJV78_22595</name>
</gene>
<dbReference type="Pfam" id="PF06761">
    <property type="entry name" value="IcmF-related"/>
    <property type="match status" value="1"/>
</dbReference>
<feature type="non-terminal residue" evidence="4">
    <location>
        <position position="483"/>
    </location>
</feature>
<keyword evidence="5" id="KW-1185">Reference proteome</keyword>
<dbReference type="Pfam" id="PF21070">
    <property type="entry name" value="IcmF_helical"/>
    <property type="match status" value="1"/>
</dbReference>
<evidence type="ECO:0000259" key="3">
    <source>
        <dbReference type="Pfam" id="PF21070"/>
    </source>
</evidence>
<accession>A0A6L6IU90</accession>
<dbReference type="RefSeq" id="WP_330998845.1">
    <property type="nucleotide sequence ID" value="NZ_WMJZ01000104.1"/>
</dbReference>
<proteinExistence type="predicted"/>
<dbReference type="InterPro" id="IPR009612">
    <property type="entry name" value="IcmF-rel"/>
</dbReference>
<dbReference type="AlphaFoldDB" id="A0A6L6IU90"/>
<sequence>PGWRLPADEALVSQARTLLIRLTGMRNSESTLYQKMLAQVANQYADMRLADMTGDTDVSRLFTTDAVIPGMFTRQAWEQAVQPAIEKVVAARRDEMDWVLSDTRQSAAQPVSAEALRARLTERYFADFSGVWLEFLNGLRWQKAETLSEAIDQLILVADVRQSPLVALMNTLSVQGRTGQSGNSLPDSLVKSAQALFNGDERPAIDRRGGPLDATFGPVLALMAGRDGGGQSGLSLQTWLTRVTQVRLRLQQITNATDPQAMTRQLAQTVFQGKAIDLTEIRDYGSLIAAGLGQEWSGFGQTVFVRPMEQAWQQVLTPAAESLNARWRSAVVEEWNSAFGGRYPFRNVSSDVSLPLLAKYLNGDSGRITRFLQTRLNGVLHKEGSRWTADSINGQGLTFNPEFMRAINTLSHIADVAFADGGAGLHFELRPGTAAGVMQTDLMIDGQKLSYMNQMPVWKRFRWPADTEAPGASLSWISTEAGT</sequence>
<dbReference type="Proteomes" id="UP000477739">
    <property type="component" value="Unassembled WGS sequence"/>
</dbReference>
<comment type="caution">
    <text evidence="4">The sequence shown here is derived from an EMBL/GenBank/DDBJ whole genome shotgun (WGS) entry which is preliminary data.</text>
</comment>
<feature type="domain" description="IcmF-related" evidence="2">
    <location>
        <begin position="5"/>
        <end position="175"/>
    </location>
</feature>
<evidence type="ECO:0008006" key="6">
    <source>
        <dbReference type="Google" id="ProtNLM"/>
    </source>
</evidence>
<protein>
    <recommendedName>
        <fullName evidence="6">Type VI secretion protein VasK</fullName>
    </recommendedName>
</protein>
<feature type="domain" description="Type VI secretion system component TssM1 helical" evidence="3">
    <location>
        <begin position="318"/>
        <end position="423"/>
    </location>
</feature>
<feature type="non-terminal residue" evidence="4">
    <location>
        <position position="1"/>
    </location>
</feature>
<feature type="domain" description="Type VI secretion system IcmF C-terminal" evidence="1">
    <location>
        <begin position="427"/>
        <end position="478"/>
    </location>
</feature>
<dbReference type="Pfam" id="PF06744">
    <property type="entry name" value="IcmF_C"/>
    <property type="match status" value="1"/>
</dbReference>
<reference evidence="4 5" key="1">
    <citation type="submission" date="2019-11" db="EMBL/GenBank/DDBJ databases">
        <title>Escherichia alba sp. nov. isolated from the gut of plastic-eating superworms Zophobas atratus.</title>
        <authorList>
            <person name="Yang Y."/>
        </authorList>
    </citation>
    <scope>NUCLEOTIDE SEQUENCE [LARGE SCALE GENOMIC DNA]</scope>
    <source>
        <strain evidence="5">BIT-B35</strain>
    </source>
</reference>
<evidence type="ECO:0000313" key="5">
    <source>
        <dbReference type="Proteomes" id="UP000477739"/>
    </source>
</evidence>
<evidence type="ECO:0000313" key="4">
    <source>
        <dbReference type="EMBL" id="MTH48956.1"/>
    </source>
</evidence>